<evidence type="ECO:0000256" key="1">
    <source>
        <dbReference type="ARBA" id="ARBA00008609"/>
    </source>
</evidence>
<dbReference type="NCBIfam" id="NF010093">
    <property type="entry name" value="PRK13579.1"/>
    <property type="match status" value="1"/>
</dbReference>
<dbReference type="PIRSF" id="PIRSF006487">
    <property type="entry name" value="GcvT"/>
    <property type="match status" value="1"/>
</dbReference>
<dbReference type="Proteomes" id="UP001055108">
    <property type="component" value="Unassembled WGS sequence"/>
</dbReference>
<dbReference type="AlphaFoldDB" id="A0AA37HTM0"/>
<organism evidence="10 11">
    <name type="scientific">Methylobacterium gregans</name>
    <dbReference type="NCBI Taxonomy" id="374424"/>
    <lineage>
        <taxon>Bacteria</taxon>
        <taxon>Pseudomonadati</taxon>
        <taxon>Pseudomonadota</taxon>
        <taxon>Alphaproteobacteria</taxon>
        <taxon>Hyphomicrobiales</taxon>
        <taxon>Methylobacteriaceae</taxon>
        <taxon>Methylobacterium</taxon>
    </lineage>
</organism>
<dbReference type="NCBIfam" id="TIGR00528">
    <property type="entry name" value="gcvT"/>
    <property type="match status" value="1"/>
</dbReference>
<dbReference type="GO" id="GO:0006546">
    <property type="term" value="P:glycine catabolic process"/>
    <property type="evidence" value="ECO:0007669"/>
    <property type="project" value="InterPro"/>
</dbReference>
<comment type="similarity">
    <text evidence="1">Belongs to the GcvT family.</text>
</comment>
<evidence type="ECO:0000256" key="6">
    <source>
        <dbReference type="ARBA" id="ARBA00047665"/>
    </source>
</evidence>
<dbReference type="SUPFAM" id="SSF101790">
    <property type="entry name" value="Aminomethyltransferase beta-barrel domain"/>
    <property type="match status" value="1"/>
</dbReference>
<dbReference type="InterPro" id="IPR028896">
    <property type="entry name" value="GcvT/YgfZ/DmdA"/>
</dbReference>
<feature type="binding site" evidence="7">
    <location>
        <position position="204"/>
    </location>
    <ligand>
        <name>substrate</name>
    </ligand>
</feature>
<dbReference type="PANTHER" id="PTHR43757:SF2">
    <property type="entry name" value="AMINOMETHYLTRANSFERASE, MITOCHONDRIAL"/>
    <property type="match status" value="1"/>
</dbReference>
<dbReference type="GO" id="GO:0008483">
    <property type="term" value="F:transaminase activity"/>
    <property type="evidence" value="ECO:0007669"/>
    <property type="project" value="UniProtKB-KW"/>
</dbReference>
<keyword evidence="4" id="KW-0808">Transferase</keyword>
<evidence type="ECO:0000256" key="2">
    <source>
        <dbReference type="ARBA" id="ARBA00012616"/>
    </source>
</evidence>
<dbReference type="Gene3D" id="4.10.1250.10">
    <property type="entry name" value="Aminomethyltransferase fragment"/>
    <property type="match status" value="1"/>
</dbReference>
<gene>
    <name evidence="10" type="primary">gcvT</name>
    <name evidence="10" type="ORF">NBEOAGPD_4661</name>
</gene>
<dbReference type="InterPro" id="IPR013977">
    <property type="entry name" value="GcvT_C"/>
</dbReference>
<dbReference type="GO" id="GO:0005960">
    <property type="term" value="C:glycine cleavage complex"/>
    <property type="evidence" value="ECO:0007669"/>
    <property type="project" value="InterPro"/>
</dbReference>
<dbReference type="InterPro" id="IPR027266">
    <property type="entry name" value="TrmE/GcvT-like"/>
</dbReference>
<comment type="caution">
    <text evidence="10">The sequence shown here is derived from an EMBL/GenBank/DDBJ whole genome shotgun (WGS) entry which is preliminary data.</text>
</comment>
<accession>A0AA37HTM0</accession>
<dbReference type="EC" id="2.1.2.10" evidence="2"/>
<dbReference type="Pfam" id="PF01571">
    <property type="entry name" value="GCV_T"/>
    <property type="match status" value="1"/>
</dbReference>
<dbReference type="NCBIfam" id="NF001567">
    <property type="entry name" value="PRK00389.1"/>
    <property type="match status" value="1"/>
</dbReference>
<dbReference type="InterPro" id="IPR006223">
    <property type="entry name" value="GcvT"/>
</dbReference>
<dbReference type="Gene3D" id="3.30.1360.120">
    <property type="entry name" value="Probable tRNA modification gtpase trme, domain 1"/>
    <property type="match status" value="1"/>
</dbReference>
<evidence type="ECO:0000256" key="5">
    <source>
        <dbReference type="ARBA" id="ARBA00031395"/>
    </source>
</evidence>
<feature type="domain" description="GCVT N-terminal" evidence="8">
    <location>
        <begin position="16"/>
        <end position="265"/>
    </location>
</feature>
<dbReference type="RefSeq" id="WP_238306650.1">
    <property type="nucleotide sequence ID" value="NZ_BPQM01000137.1"/>
</dbReference>
<proteinExistence type="inferred from homology"/>
<evidence type="ECO:0000256" key="3">
    <source>
        <dbReference type="ARBA" id="ARBA00022576"/>
    </source>
</evidence>
<keyword evidence="3" id="KW-0032">Aminotransferase</keyword>
<comment type="catalytic activity">
    <reaction evidence="6">
        <text>N(6)-[(R)-S(8)-aminomethyldihydrolipoyl]-L-lysyl-[protein] + (6S)-5,6,7,8-tetrahydrofolate = N(6)-[(R)-dihydrolipoyl]-L-lysyl-[protein] + (6R)-5,10-methylene-5,6,7,8-tetrahydrofolate + NH4(+)</text>
        <dbReference type="Rhea" id="RHEA:16945"/>
        <dbReference type="Rhea" id="RHEA-COMP:10475"/>
        <dbReference type="Rhea" id="RHEA-COMP:10492"/>
        <dbReference type="ChEBI" id="CHEBI:15636"/>
        <dbReference type="ChEBI" id="CHEBI:28938"/>
        <dbReference type="ChEBI" id="CHEBI:57453"/>
        <dbReference type="ChEBI" id="CHEBI:83100"/>
        <dbReference type="ChEBI" id="CHEBI:83143"/>
        <dbReference type="EC" id="2.1.2.10"/>
    </reaction>
</comment>
<dbReference type="InterPro" id="IPR029043">
    <property type="entry name" value="GcvT/YgfZ_C"/>
</dbReference>
<dbReference type="PANTHER" id="PTHR43757">
    <property type="entry name" value="AMINOMETHYLTRANSFERASE"/>
    <property type="match status" value="1"/>
</dbReference>
<dbReference type="Gene3D" id="2.40.30.110">
    <property type="entry name" value="Aminomethyltransferase beta-barrel domains"/>
    <property type="match status" value="1"/>
</dbReference>
<keyword evidence="11" id="KW-1185">Reference proteome</keyword>
<name>A0AA37HTM0_9HYPH</name>
<sequence length="380" mass="39010">MSVPAVETAPLLNTPLYDLHLRLGARMVPFAGYAMPVQYPAGLLKEHLHTRAAAGLFDVSHMGQVALRAADVTEAARALEALVPADILGLKPGRQRYGLLTDARGGILDDLMVANLGDRLVLVVNAANKAADLAHLRAGLPDSVAVEELPRALLALQGPGAEAALARLAPEVAAMRFMDARVFDILGAACLVTRSGYTGEDGFEISTPEDAAAPIAEALLADPAVLPIGLGARDSLRLEAGLCLHGSDIDTTTSPVEAGLGWAISPARRRGGARPGGFPGAERILAEMEAGPARRRVGLLPEGRVPVRAGAALFAEGGETAIGHVTSGGFGPSLGAPVAMGYLPAGLAASGTRVFAEVRGQRLAAAVAPLPFVPAGFKRG</sequence>
<evidence type="ECO:0000256" key="7">
    <source>
        <dbReference type="PIRSR" id="PIRSR006487-1"/>
    </source>
</evidence>
<evidence type="ECO:0000313" key="11">
    <source>
        <dbReference type="Proteomes" id="UP001055108"/>
    </source>
</evidence>
<dbReference type="Pfam" id="PF08669">
    <property type="entry name" value="GCV_T_C"/>
    <property type="match status" value="1"/>
</dbReference>
<dbReference type="EMBL" id="BPQM01000137">
    <property type="protein sequence ID" value="GJD81414.1"/>
    <property type="molecule type" value="Genomic_DNA"/>
</dbReference>
<evidence type="ECO:0000259" key="8">
    <source>
        <dbReference type="Pfam" id="PF01571"/>
    </source>
</evidence>
<reference evidence="10" key="1">
    <citation type="journal article" date="2016" name="Front. Microbiol.">
        <title>Genome Sequence of the Piezophilic, Mesophilic Sulfate-Reducing Bacterium Desulfovibrio indicus J2T.</title>
        <authorList>
            <person name="Cao J."/>
            <person name="Maignien L."/>
            <person name="Shao Z."/>
            <person name="Alain K."/>
            <person name="Jebbar M."/>
        </authorList>
    </citation>
    <scope>NUCLEOTIDE SEQUENCE</scope>
    <source>
        <strain evidence="10">NBRC 103626</strain>
    </source>
</reference>
<evidence type="ECO:0000259" key="9">
    <source>
        <dbReference type="Pfam" id="PF08669"/>
    </source>
</evidence>
<dbReference type="Gene3D" id="3.30.70.1400">
    <property type="entry name" value="Aminomethyltransferase beta-barrel domains"/>
    <property type="match status" value="1"/>
</dbReference>
<evidence type="ECO:0000313" key="10">
    <source>
        <dbReference type="EMBL" id="GJD81414.1"/>
    </source>
</evidence>
<dbReference type="InterPro" id="IPR006222">
    <property type="entry name" value="GCVT_N"/>
</dbReference>
<evidence type="ECO:0000256" key="4">
    <source>
        <dbReference type="ARBA" id="ARBA00022679"/>
    </source>
</evidence>
<reference evidence="10" key="2">
    <citation type="submission" date="2021-08" db="EMBL/GenBank/DDBJ databases">
        <authorList>
            <person name="Tani A."/>
            <person name="Ola A."/>
            <person name="Ogura Y."/>
            <person name="Katsura K."/>
            <person name="Hayashi T."/>
        </authorList>
    </citation>
    <scope>NUCLEOTIDE SEQUENCE</scope>
    <source>
        <strain evidence="10">NBRC 103626</strain>
    </source>
</reference>
<feature type="domain" description="Aminomethyltransferase C-terminal" evidence="9">
    <location>
        <begin position="294"/>
        <end position="373"/>
    </location>
</feature>
<dbReference type="SUPFAM" id="SSF103025">
    <property type="entry name" value="Folate-binding domain"/>
    <property type="match status" value="1"/>
</dbReference>
<protein>
    <recommendedName>
        <fullName evidence="2">aminomethyltransferase</fullName>
        <ecNumber evidence="2">2.1.2.10</ecNumber>
    </recommendedName>
    <alternativeName>
        <fullName evidence="5">Glycine cleavage system T protein</fullName>
    </alternativeName>
</protein>
<dbReference type="GO" id="GO:0004047">
    <property type="term" value="F:aminomethyltransferase activity"/>
    <property type="evidence" value="ECO:0007669"/>
    <property type="project" value="UniProtKB-EC"/>
</dbReference>